<dbReference type="PRINTS" id="PR00134">
    <property type="entry name" value="GLHYDRLASE10"/>
</dbReference>
<sequence>MTHSSPRRRHRIWSSIAAIATAGIAAAAGSLVFAGSAQAASTLGASAAESGRYFGAAVSTQYLSEAGYANTLATEFNSVVAENAMKWDATEPNPGQFNFSGGDQLVSWAQARGMKVRGHTLVWHAQQPGWAQGLTGQNLRNAMLNHIAGVANHYEGKVFAWDVVNEAFEWDGSRRQSNLQQQLGNGWIEEAFRAADAADPTARLCYNDYGTDAINAKSTAIYNMVRDFKSRGVPIDCVGFQSHVAANENLSSYQANLQRFADLGVDVEITELDVGQGTGQAGTFETITKACMAIARCTGITVWGVTDKYSWRTDNPLLFDGNYQKKPAYHSVLAALNNGTPGGGEGGHVTSVASNRCLDVPNQSTTNGTQVQIYDCWTGANQQWTHTAAGELSVYSGGTRKCLDASGGGTANGTAAIIWSCHGGANQRWNLNANGSVTNAASGLCLDVAGASTANGALVQLWTCHGGANQRWNLA</sequence>
<evidence type="ECO:0000256" key="3">
    <source>
        <dbReference type="ARBA" id="ARBA00022651"/>
    </source>
</evidence>
<proteinExistence type="inferred from homology"/>
<evidence type="ECO:0000256" key="6">
    <source>
        <dbReference type="ARBA" id="ARBA00023277"/>
    </source>
</evidence>
<dbReference type="InterPro" id="IPR000772">
    <property type="entry name" value="Ricin_B_lectin"/>
</dbReference>
<reference evidence="14" key="1">
    <citation type="journal article" date="2019" name="Int. J. Syst. Evol. Microbiol.">
        <title>The Global Catalogue of Microorganisms (GCM) 10K type strain sequencing project: providing services to taxonomists for standard genome sequencing and annotation.</title>
        <authorList>
            <consortium name="The Broad Institute Genomics Platform"/>
            <consortium name="The Broad Institute Genome Sequencing Center for Infectious Disease"/>
            <person name="Wu L."/>
            <person name="Ma J."/>
        </authorList>
    </citation>
    <scope>NUCLEOTIDE SEQUENCE [LARGE SCALE GENOMIC DNA]</scope>
    <source>
        <strain evidence="14">CGMCC 4.7396</strain>
    </source>
</reference>
<accession>A0ABV7PRH8</accession>
<comment type="catalytic activity">
    <reaction evidence="1 10">
        <text>Endohydrolysis of (1-&gt;4)-beta-D-xylosidic linkages in xylans.</text>
        <dbReference type="EC" id="3.2.1.8"/>
    </reaction>
</comment>
<dbReference type="PANTHER" id="PTHR31490">
    <property type="entry name" value="GLYCOSYL HYDROLASE"/>
    <property type="match status" value="1"/>
</dbReference>
<dbReference type="Pfam" id="PF00652">
    <property type="entry name" value="Ricin_B_lectin"/>
    <property type="match status" value="1"/>
</dbReference>
<evidence type="ECO:0000256" key="10">
    <source>
        <dbReference type="RuleBase" id="RU361174"/>
    </source>
</evidence>
<feature type="signal peptide" evidence="11">
    <location>
        <begin position="1"/>
        <end position="39"/>
    </location>
</feature>
<evidence type="ECO:0000256" key="9">
    <source>
        <dbReference type="PROSITE-ProRule" id="PRU10061"/>
    </source>
</evidence>
<evidence type="ECO:0000256" key="4">
    <source>
        <dbReference type="ARBA" id="ARBA00022729"/>
    </source>
</evidence>
<dbReference type="SUPFAM" id="SSF51445">
    <property type="entry name" value="(Trans)glycosidases"/>
    <property type="match status" value="1"/>
</dbReference>
<evidence type="ECO:0000256" key="2">
    <source>
        <dbReference type="ARBA" id="ARBA00007495"/>
    </source>
</evidence>
<dbReference type="Proteomes" id="UP001595712">
    <property type="component" value="Unassembled WGS sequence"/>
</dbReference>
<evidence type="ECO:0000313" key="14">
    <source>
        <dbReference type="Proteomes" id="UP001595712"/>
    </source>
</evidence>
<feature type="domain" description="GH10" evidence="12">
    <location>
        <begin position="37"/>
        <end position="335"/>
    </location>
</feature>
<keyword evidence="5 10" id="KW-0378">Hydrolase</keyword>
<evidence type="ECO:0000256" key="1">
    <source>
        <dbReference type="ARBA" id="ARBA00000681"/>
    </source>
</evidence>
<gene>
    <name evidence="13" type="ORF">ACFO8M_01550</name>
</gene>
<dbReference type="InterPro" id="IPR001000">
    <property type="entry name" value="GH10_dom"/>
</dbReference>
<dbReference type="InterPro" id="IPR031158">
    <property type="entry name" value="GH10_AS"/>
</dbReference>
<dbReference type="PROSITE" id="PS00591">
    <property type="entry name" value="GH10_1"/>
    <property type="match status" value="1"/>
</dbReference>
<dbReference type="PROSITE" id="PS50231">
    <property type="entry name" value="RICIN_B_LECTIN"/>
    <property type="match status" value="1"/>
</dbReference>
<dbReference type="PANTHER" id="PTHR31490:SF88">
    <property type="entry name" value="BETA-XYLANASE"/>
    <property type="match status" value="1"/>
</dbReference>
<dbReference type="SMART" id="SM00633">
    <property type="entry name" value="Glyco_10"/>
    <property type="match status" value="1"/>
</dbReference>
<dbReference type="Gene3D" id="3.20.20.80">
    <property type="entry name" value="Glycosidases"/>
    <property type="match status" value="1"/>
</dbReference>
<evidence type="ECO:0000256" key="8">
    <source>
        <dbReference type="ARBA" id="ARBA00023326"/>
    </source>
</evidence>
<dbReference type="Pfam" id="PF00331">
    <property type="entry name" value="Glyco_hydro_10"/>
    <property type="match status" value="1"/>
</dbReference>
<evidence type="ECO:0000259" key="12">
    <source>
        <dbReference type="PROSITE" id="PS51760"/>
    </source>
</evidence>
<dbReference type="CDD" id="cd23418">
    <property type="entry name" value="beta-trefoil_Ricin_XLN-like"/>
    <property type="match status" value="1"/>
</dbReference>
<keyword evidence="3" id="KW-0858">Xylan degradation</keyword>
<name>A0ABV7PRH8_9ACTN</name>
<dbReference type="EMBL" id="JBHRWO010000004">
    <property type="protein sequence ID" value="MFC3491172.1"/>
    <property type="molecule type" value="Genomic_DNA"/>
</dbReference>
<keyword evidence="4 11" id="KW-0732">Signal</keyword>
<comment type="similarity">
    <text evidence="2 10">Belongs to the glycosyl hydrolase 10 (cellulase F) family.</text>
</comment>
<dbReference type="SUPFAM" id="SSF50370">
    <property type="entry name" value="Ricin B-like lectins"/>
    <property type="match status" value="1"/>
</dbReference>
<evidence type="ECO:0000256" key="7">
    <source>
        <dbReference type="ARBA" id="ARBA00023295"/>
    </source>
</evidence>
<organism evidence="13 14">
    <name type="scientific">Glycomyces rhizosphaerae</name>
    <dbReference type="NCBI Taxonomy" id="2054422"/>
    <lineage>
        <taxon>Bacteria</taxon>
        <taxon>Bacillati</taxon>
        <taxon>Actinomycetota</taxon>
        <taxon>Actinomycetes</taxon>
        <taxon>Glycomycetales</taxon>
        <taxon>Glycomycetaceae</taxon>
        <taxon>Glycomyces</taxon>
    </lineage>
</organism>
<protein>
    <recommendedName>
        <fullName evidence="10">Beta-xylanase</fullName>
        <ecNumber evidence="10">3.2.1.8</ecNumber>
    </recommendedName>
</protein>
<dbReference type="InterPro" id="IPR017853">
    <property type="entry name" value="GH"/>
</dbReference>
<dbReference type="InterPro" id="IPR044846">
    <property type="entry name" value="GH10"/>
</dbReference>
<dbReference type="InterPro" id="IPR035992">
    <property type="entry name" value="Ricin_B-like_lectins"/>
</dbReference>
<feature type="active site" description="Nucleophile" evidence="9">
    <location>
        <position position="271"/>
    </location>
</feature>
<dbReference type="SMART" id="SM00458">
    <property type="entry name" value="RICIN"/>
    <property type="match status" value="1"/>
</dbReference>
<keyword evidence="6 10" id="KW-0119">Carbohydrate metabolism</keyword>
<dbReference type="Gene3D" id="2.80.10.50">
    <property type="match status" value="3"/>
</dbReference>
<keyword evidence="14" id="KW-1185">Reference proteome</keyword>
<evidence type="ECO:0000313" key="13">
    <source>
        <dbReference type="EMBL" id="MFC3491172.1"/>
    </source>
</evidence>
<evidence type="ECO:0000256" key="11">
    <source>
        <dbReference type="SAM" id="SignalP"/>
    </source>
</evidence>
<evidence type="ECO:0000256" key="5">
    <source>
        <dbReference type="ARBA" id="ARBA00022801"/>
    </source>
</evidence>
<comment type="caution">
    <text evidence="13">The sequence shown here is derived from an EMBL/GenBank/DDBJ whole genome shotgun (WGS) entry which is preliminary data.</text>
</comment>
<dbReference type="EC" id="3.2.1.8" evidence="10"/>
<feature type="chain" id="PRO_5046162866" description="Beta-xylanase" evidence="11">
    <location>
        <begin position="40"/>
        <end position="475"/>
    </location>
</feature>
<keyword evidence="7 10" id="KW-0326">Glycosidase</keyword>
<keyword evidence="8 10" id="KW-0624">Polysaccharide degradation</keyword>
<dbReference type="PROSITE" id="PS51760">
    <property type="entry name" value="GH10_2"/>
    <property type="match status" value="1"/>
</dbReference>
<dbReference type="RefSeq" id="WP_387969571.1">
    <property type="nucleotide sequence ID" value="NZ_JBHRWO010000004.1"/>
</dbReference>